<evidence type="ECO:0000313" key="3">
    <source>
        <dbReference type="Proteomes" id="UP000494206"/>
    </source>
</evidence>
<name>A0A8S1ETA5_9PELO</name>
<feature type="compositionally biased region" description="Low complexity" evidence="1">
    <location>
        <begin position="815"/>
        <end position="834"/>
    </location>
</feature>
<dbReference type="EMBL" id="CADEPM010000005">
    <property type="protein sequence ID" value="CAB3406940.1"/>
    <property type="molecule type" value="Genomic_DNA"/>
</dbReference>
<feature type="region of interest" description="Disordered" evidence="1">
    <location>
        <begin position="807"/>
        <end position="834"/>
    </location>
</feature>
<keyword evidence="3" id="KW-1185">Reference proteome</keyword>
<sequence length="878" mass="99694">MVDGDSDAVDEATLVEKDDTTMTSIVGYSRDPLHKTVLEVLNILSLETIKAFPEKPLDDAKRKHIIHFARLLDRKTEQLGGEENTIEFEHNWSLLTWALLNVIARVNHEANPEISATLNHLLVALVNRAKPIRAPKLRAAGETLWLSFNQLYNQCLHILHNLYSQLDHSSADVASKLDEFCDSHLEPCLESFKQMCTNSADVLHTELRKKQVECIRDREHLADDDVTDIVHYYTSCLYILGLLAARLQGFQYECCSSIGYFFSRIDSMQRMMTMVVATYEQVMCDALMCMEPLTSPVLVTNNLFTFTCTPLARSLIFKNFEVQIVSEDTAQTIQEEITSVRCGLKSPLHPPVFPSAALLAMKPTSGVKRHNATASASGGNTAHKKSDVNSAESVSLVPTFSDITNSWTAQYPYLLCTTRQKDAELLDTRSSQIGKRPLFYFYIRARTFSPSGGLTNVRTLSLPFTISTRRNQDCQVQRMFSSYTATCFWLYGSCTVDGLFLNWNDDAIGWNTFRKLCSQYFTVNAEVSRRMEESDFDVLEEKMQCEDCDDHRRHPPMLPNGERRISFKNMLCPHLRFETDTTMMRFSVWRGILEMVQIFQETKTNVKMAWDDYLLHGFVDTSRIADLLGPYRNCLMVRLTYIIGGSLCVSYRNDGDVVHLEPIDLRKLQTKCILDYLADIAESAMIDYILMADMSVIAVSEMIVKYKIGQDVTRVRGVTCNISYSGPVTQVNHIKFTPLRVAVVTCKDGPVAMPTTPTRRQRSGREYFHLTINPFNTDPNAETIIKRCPPRYRRAPARKSKFKGNLLLNRRTTRRSTNSTRTTTSSAAQRAAAAPSAPQVSFEVQLASLMRMYGKTPTEVRKCLRFSGFYGSWAAYKQ</sequence>
<evidence type="ECO:0000256" key="1">
    <source>
        <dbReference type="SAM" id="MobiDB-lite"/>
    </source>
</evidence>
<protein>
    <submittedName>
        <fullName evidence="2">Uncharacterized protein</fullName>
    </submittedName>
</protein>
<gene>
    <name evidence="2" type="ORF">CBOVIS_LOCUS8937</name>
</gene>
<dbReference type="AlphaFoldDB" id="A0A8S1ETA5"/>
<dbReference type="Proteomes" id="UP000494206">
    <property type="component" value="Unassembled WGS sequence"/>
</dbReference>
<dbReference type="OrthoDB" id="5827301at2759"/>
<accession>A0A8S1ETA5</accession>
<proteinExistence type="predicted"/>
<reference evidence="2 3" key="1">
    <citation type="submission" date="2020-04" db="EMBL/GenBank/DDBJ databases">
        <authorList>
            <person name="Laetsch R D."/>
            <person name="Stevens L."/>
            <person name="Kumar S."/>
            <person name="Blaxter L. M."/>
        </authorList>
    </citation>
    <scope>NUCLEOTIDE SEQUENCE [LARGE SCALE GENOMIC DNA]</scope>
</reference>
<organism evidence="2 3">
    <name type="scientific">Caenorhabditis bovis</name>
    <dbReference type="NCBI Taxonomy" id="2654633"/>
    <lineage>
        <taxon>Eukaryota</taxon>
        <taxon>Metazoa</taxon>
        <taxon>Ecdysozoa</taxon>
        <taxon>Nematoda</taxon>
        <taxon>Chromadorea</taxon>
        <taxon>Rhabditida</taxon>
        <taxon>Rhabditina</taxon>
        <taxon>Rhabditomorpha</taxon>
        <taxon>Rhabditoidea</taxon>
        <taxon>Rhabditidae</taxon>
        <taxon>Peloderinae</taxon>
        <taxon>Caenorhabditis</taxon>
    </lineage>
</organism>
<feature type="region of interest" description="Disordered" evidence="1">
    <location>
        <begin position="369"/>
        <end position="388"/>
    </location>
</feature>
<evidence type="ECO:0000313" key="2">
    <source>
        <dbReference type="EMBL" id="CAB3406940.1"/>
    </source>
</evidence>
<comment type="caution">
    <text evidence="2">The sequence shown here is derived from an EMBL/GenBank/DDBJ whole genome shotgun (WGS) entry which is preliminary data.</text>
</comment>